<dbReference type="RefSeq" id="WP_044842636.1">
    <property type="nucleotide sequence ID" value="NZ_CP059733.1"/>
</dbReference>
<name>A0AAE9Z7X9_9GAMM</name>
<feature type="compositionally biased region" description="Basic and acidic residues" evidence="1">
    <location>
        <begin position="65"/>
        <end position="74"/>
    </location>
</feature>
<dbReference type="AlphaFoldDB" id="A0AAE9Z7X9"/>
<dbReference type="KEGG" id="tvd:SG34_012605"/>
<gene>
    <name evidence="3" type="ORF">SG34_012605</name>
</gene>
<reference evidence="3 4" key="2">
    <citation type="journal article" date="2022" name="Mar. Drugs">
        <title>Bioassay-Guided Fractionation Leads to the Detection of Cholic Acid Generated by the Rare Thalassomonas sp.</title>
        <authorList>
            <person name="Pheiffer F."/>
            <person name="Schneider Y.K."/>
            <person name="Hansen E.H."/>
            <person name="Andersen J.H."/>
            <person name="Isaksson J."/>
            <person name="Busche T."/>
            <person name="R C."/>
            <person name="Kalinowski J."/>
            <person name="Zyl L.V."/>
            <person name="Trindade M."/>
        </authorList>
    </citation>
    <scope>NUCLEOTIDE SEQUENCE [LARGE SCALE GENOMIC DNA]</scope>
    <source>
        <strain evidence="3 4">XOM25</strain>
    </source>
</reference>
<dbReference type="EMBL" id="CP059733">
    <property type="protein sequence ID" value="WDE07654.1"/>
    <property type="molecule type" value="Genomic_DNA"/>
</dbReference>
<keyword evidence="2" id="KW-0812">Transmembrane</keyword>
<dbReference type="Proteomes" id="UP000032352">
    <property type="component" value="Chromosome"/>
</dbReference>
<feature type="compositionally biased region" description="Polar residues" evidence="1">
    <location>
        <begin position="38"/>
        <end position="64"/>
    </location>
</feature>
<feature type="transmembrane region" description="Helical" evidence="2">
    <location>
        <begin position="6"/>
        <end position="24"/>
    </location>
</feature>
<keyword evidence="2" id="KW-1133">Transmembrane helix</keyword>
<organism evidence="3 4">
    <name type="scientific">Thalassomonas viridans</name>
    <dbReference type="NCBI Taxonomy" id="137584"/>
    <lineage>
        <taxon>Bacteria</taxon>
        <taxon>Pseudomonadati</taxon>
        <taxon>Pseudomonadota</taxon>
        <taxon>Gammaproteobacteria</taxon>
        <taxon>Alteromonadales</taxon>
        <taxon>Colwelliaceae</taxon>
        <taxon>Thalassomonas</taxon>
    </lineage>
</organism>
<evidence type="ECO:0000313" key="3">
    <source>
        <dbReference type="EMBL" id="WDE07654.1"/>
    </source>
</evidence>
<sequence length="74" mass="8361">MNNWLALGIIAIVLIILIGNFSTVRRNAKTPLRKKSLNDLQETLPRTNKTSHQMPSIPQNQPHSDANKTSKQEQ</sequence>
<accession>A0AAE9Z7X9</accession>
<reference evidence="3 4" key="1">
    <citation type="journal article" date="2015" name="Genome Announc.">
        <title>Draft Genome Sequences of Marine Isolates of Thalassomonas viridans and Thalassomonas actiniarum.</title>
        <authorList>
            <person name="Olonade I."/>
            <person name="van Zyl L.J."/>
            <person name="Trindade M."/>
        </authorList>
    </citation>
    <scope>NUCLEOTIDE SEQUENCE [LARGE SCALE GENOMIC DNA]</scope>
    <source>
        <strain evidence="3 4">XOM25</strain>
    </source>
</reference>
<evidence type="ECO:0000256" key="1">
    <source>
        <dbReference type="SAM" id="MobiDB-lite"/>
    </source>
</evidence>
<keyword evidence="2" id="KW-0472">Membrane</keyword>
<evidence type="ECO:0000313" key="4">
    <source>
        <dbReference type="Proteomes" id="UP000032352"/>
    </source>
</evidence>
<feature type="region of interest" description="Disordered" evidence="1">
    <location>
        <begin position="28"/>
        <end position="74"/>
    </location>
</feature>
<protein>
    <submittedName>
        <fullName evidence="3">Uncharacterized protein</fullName>
    </submittedName>
</protein>
<proteinExistence type="predicted"/>
<keyword evidence="4" id="KW-1185">Reference proteome</keyword>
<evidence type="ECO:0000256" key="2">
    <source>
        <dbReference type="SAM" id="Phobius"/>
    </source>
</evidence>